<keyword evidence="12" id="KW-1185">Reference proteome</keyword>
<evidence type="ECO:0000256" key="5">
    <source>
        <dbReference type="ARBA" id="ARBA00022679"/>
    </source>
</evidence>
<dbReference type="OMA" id="IKREEAY"/>
<dbReference type="KEGG" id="sre:PTSG_04137"/>
<keyword evidence="4 10" id="KW-0489">Methyltransferase</keyword>
<evidence type="ECO:0000256" key="8">
    <source>
        <dbReference type="ARBA" id="ARBA00022989"/>
    </source>
</evidence>
<comment type="catalytic activity">
    <reaction evidence="10">
        <text>[protein]-C-terminal S-[(2E,6E)-farnesyl]-L-cysteine + S-adenosyl-L-methionine = [protein]-C-terminal S-[(2E,6E)-farnesyl]-L-cysteine methyl ester + S-adenosyl-L-homocysteine</text>
        <dbReference type="Rhea" id="RHEA:21672"/>
        <dbReference type="Rhea" id="RHEA-COMP:12125"/>
        <dbReference type="Rhea" id="RHEA-COMP:12126"/>
        <dbReference type="ChEBI" id="CHEBI:57856"/>
        <dbReference type="ChEBI" id="CHEBI:59789"/>
        <dbReference type="ChEBI" id="CHEBI:90510"/>
        <dbReference type="ChEBI" id="CHEBI:90511"/>
        <dbReference type="EC" id="2.1.1.100"/>
    </reaction>
</comment>
<keyword evidence="7 10" id="KW-0812">Transmembrane</keyword>
<evidence type="ECO:0000256" key="6">
    <source>
        <dbReference type="ARBA" id="ARBA00022691"/>
    </source>
</evidence>
<accession>F2U6P6</accession>
<dbReference type="InterPro" id="IPR007269">
    <property type="entry name" value="ICMT_MeTrfase"/>
</dbReference>
<dbReference type="GeneID" id="16075610"/>
<reference evidence="11" key="1">
    <citation type="submission" date="2009-08" db="EMBL/GenBank/DDBJ databases">
        <title>Annotation of Salpingoeca rosetta.</title>
        <authorList>
            <consortium name="The Broad Institute Genome Sequencing Platform"/>
            <person name="Russ C."/>
            <person name="Cuomo C."/>
            <person name="Burger G."/>
            <person name="Gray M.W."/>
            <person name="Holland P.W.H."/>
            <person name="King N."/>
            <person name="Lang F.B.F."/>
            <person name="Roger A.J."/>
            <person name="Ruiz-Trillo I."/>
            <person name="Young S.K."/>
            <person name="Zeng Q."/>
            <person name="Gargeya S."/>
            <person name="Alvarado L."/>
            <person name="Berlin A."/>
            <person name="Chapman S.B."/>
            <person name="Chen Z."/>
            <person name="Freedman E."/>
            <person name="Gellesch M."/>
            <person name="Goldberg J."/>
            <person name="Griggs A."/>
            <person name="Gujja S."/>
            <person name="Heilman E."/>
            <person name="Heiman D."/>
            <person name="Howarth C."/>
            <person name="Mehta T."/>
            <person name="Neiman D."/>
            <person name="Pearson M."/>
            <person name="Roberts A."/>
            <person name="Saif S."/>
            <person name="Shea T."/>
            <person name="Shenoy N."/>
            <person name="Sisk P."/>
            <person name="Stolte C."/>
            <person name="Sykes S."/>
            <person name="White J."/>
            <person name="Yandava C."/>
            <person name="Haas B."/>
            <person name="Nusbaum C."/>
            <person name="Birren B."/>
        </authorList>
    </citation>
    <scope>NUCLEOTIDE SEQUENCE [LARGE SCALE GENOMIC DNA]</scope>
    <source>
        <strain evidence="11">ATCC 50818</strain>
    </source>
</reference>
<dbReference type="GO" id="GO:0032259">
    <property type="term" value="P:methylation"/>
    <property type="evidence" value="ECO:0007669"/>
    <property type="project" value="UniProtKB-KW"/>
</dbReference>
<dbReference type="PANTHER" id="PTHR12714">
    <property type="entry name" value="PROTEIN-S ISOPRENYLCYSTEINE O-METHYLTRANSFERASE"/>
    <property type="match status" value="1"/>
</dbReference>
<proteinExistence type="inferred from homology"/>
<evidence type="ECO:0000256" key="4">
    <source>
        <dbReference type="ARBA" id="ARBA00022603"/>
    </source>
</evidence>
<feature type="transmembrane region" description="Helical" evidence="10">
    <location>
        <begin position="45"/>
        <end position="68"/>
    </location>
</feature>
<name>F2U6P6_SALR5</name>
<keyword evidence="5" id="KW-0808">Transferase</keyword>
<dbReference type="Proteomes" id="UP000007799">
    <property type="component" value="Unassembled WGS sequence"/>
</dbReference>
<feature type="transmembrane region" description="Helical" evidence="10">
    <location>
        <begin position="174"/>
        <end position="192"/>
    </location>
</feature>
<dbReference type="GO" id="GO:0004671">
    <property type="term" value="F:protein C-terminal S-isoprenylcysteine carboxyl O-methyltransferase activity"/>
    <property type="evidence" value="ECO:0007669"/>
    <property type="project" value="UniProtKB-EC"/>
</dbReference>
<evidence type="ECO:0000256" key="7">
    <source>
        <dbReference type="ARBA" id="ARBA00022692"/>
    </source>
</evidence>
<keyword evidence="10" id="KW-0256">Endoplasmic reticulum</keyword>
<dbReference type="RefSeq" id="XP_004995032.1">
    <property type="nucleotide sequence ID" value="XM_004994975.1"/>
</dbReference>
<evidence type="ECO:0000313" key="12">
    <source>
        <dbReference type="Proteomes" id="UP000007799"/>
    </source>
</evidence>
<dbReference type="GO" id="GO:0005789">
    <property type="term" value="C:endoplasmic reticulum membrane"/>
    <property type="evidence" value="ECO:0007669"/>
    <property type="project" value="UniProtKB-SubCell"/>
</dbReference>
<evidence type="ECO:0000256" key="2">
    <source>
        <dbReference type="ARBA" id="ARBA00009140"/>
    </source>
</evidence>
<feature type="transmembrane region" description="Helical" evidence="10">
    <location>
        <begin position="106"/>
        <end position="130"/>
    </location>
</feature>
<gene>
    <name evidence="11" type="ORF">PTSG_04137</name>
</gene>
<keyword evidence="6 10" id="KW-0949">S-adenosyl-L-methionine</keyword>
<dbReference type="STRING" id="946362.F2U6P6"/>
<dbReference type="PANTHER" id="PTHR12714:SF9">
    <property type="entry name" value="PROTEIN-S-ISOPRENYLCYSTEINE O-METHYLTRANSFERASE"/>
    <property type="match status" value="1"/>
</dbReference>
<dbReference type="Gene3D" id="1.20.120.1630">
    <property type="match status" value="1"/>
</dbReference>
<keyword evidence="8 10" id="KW-1133">Transmembrane helix</keyword>
<dbReference type="InterPro" id="IPR025770">
    <property type="entry name" value="PPMT_MeTrfase"/>
</dbReference>
<dbReference type="EMBL" id="GL832963">
    <property type="protein sequence ID" value="EGD83528.1"/>
    <property type="molecule type" value="Genomic_DNA"/>
</dbReference>
<dbReference type="AlphaFoldDB" id="F2U6P6"/>
<evidence type="ECO:0000256" key="10">
    <source>
        <dbReference type="RuleBase" id="RU362022"/>
    </source>
</evidence>
<evidence type="ECO:0000256" key="3">
    <source>
        <dbReference type="ARBA" id="ARBA00012151"/>
    </source>
</evidence>
<evidence type="ECO:0000256" key="1">
    <source>
        <dbReference type="ARBA" id="ARBA00004141"/>
    </source>
</evidence>
<dbReference type="FunCoup" id="F2U6P6">
    <property type="interactions" value="434"/>
</dbReference>
<protein>
    <recommendedName>
        <fullName evidence="3 10">Protein-S-isoprenylcysteine O-methyltransferase</fullName>
        <ecNumber evidence="3 10">2.1.1.100</ecNumber>
    </recommendedName>
</protein>
<dbReference type="eggNOG" id="KOG2628">
    <property type="taxonomic scope" value="Eukaryota"/>
</dbReference>
<dbReference type="EC" id="2.1.1.100" evidence="3 10"/>
<sequence length="293" mass="31893">MSGRDKDNAADSGKGKGARVGGVVWDPLPAGLATAFFSVAPLASFALPTFGWTVPGAIAAAAAVPLVALSSHSYVVASCVSTILGCVCSVGLNLATADYSFQERNFADAGAFLVSLSVFHCSEYIMTALYNQHVLSFDSFLLNHSREYHAALAAAAVEYSLRSYFVPWLHFRPLFYTGLAMAVVGDVARKLAMMTAASNFKHIIATERDETHKLVTHGIYGWCRHPSYFGWSLWAVGTQVLLSNILCTGAYAYAAISFFRDRIEFEEAYLLRFFGNDYARYRATTWSGVPTVP</sequence>
<comment type="subcellular location">
    <subcellularLocation>
        <location evidence="10">Endoplasmic reticulum membrane</location>
        <topology evidence="10">Multi-pass membrane protein</topology>
    </subcellularLocation>
    <subcellularLocation>
        <location evidence="1">Membrane</location>
        <topology evidence="1">Multi-pass membrane protein</topology>
    </subcellularLocation>
</comment>
<evidence type="ECO:0000313" key="11">
    <source>
        <dbReference type="EMBL" id="EGD83528.1"/>
    </source>
</evidence>
<keyword evidence="9 10" id="KW-0472">Membrane</keyword>
<organism evidence="12">
    <name type="scientific">Salpingoeca rosetta (strain ATCC 50818 / BSB-021)</name>
    <dbReference type="NCBI Taxonomy" id="946362"/>
    <lineage>
        <taxon>Eukaryota</taxon>
        <taxon>Choanoflagellata</taxon>
        <taxon>Craspedida</taxon>
        <taxon>Salpingoecidae</taxon>
        <taxon>Salpingoeca</taxon>
    </lineage>
</organism>
<dbReference type="OrthoDB" id="422086at2759"/>
<evidence type="ECO:0000256" key="9">
    <source>
        <dbReference type="ARBA" id="ARBA00023136"/>
    </source>
</evidence>
<dbReference type="Pfam" id="PF04140">
    <property type="entry name" value="ICMT"/>
    <property type="match status" value="1"/>
</dbReference>
<comment type="similarity">
    <text evidence="2 10">Belongs to the class VI-like SAM-binding methyltransferase superfamily. Isoprenylcysteine carboxyl methyltransferase family.</text>
</comment>
<dbReference type="PROSITE" id="PS51564">
    <property type="entry name" value="SAM_ICMT"/>
    <property type="match status" value="1"/>
</dbReference>
<feature type="transmembrane region" description="Helical" evidence="10">
    <location>
        <begin position="74"/>
        <end position="94"/>
    </location>
</feature>
<dbReference type="InParanoid" id="F2U6P6"/>